<dbReference type="Pfam" id="PF00392">
    <property type="entry name" value="GntR"/>
    <property type="match status" value="1"/>
</dbReference>
<evidence type="ECO:0000256" key="2">
    <source>
        <dbReference type="ARBA" id="ARBA00023125"/>
    </source>
</evidence>
<dbReference type="SUPFAM" id="SSF48008">
    <property type="entry name" value="GntR ligand-binding domain-like"/>
    <property type="match status" value="1"/>
</dbReference>
<sequence length="231" mass="25410">MTWTAVEPVPTTALSDHIAERLRHMIIAGEVPAGSHLAEPRLAESFDVSRGPVRDALRQLESEGLVVTRRRKVFAAGLTADDIVELYAIREAIEVLALRLAHQRADAADWAAALAALDTMRAAADDDRYDDYARADLAFHSSFYALSGSRRLFDIWRQYEPTFAVLLQITNAEDIDLGPSFASHVAILETTRAGRVEEAVAEVQEHLLGARTRMVQAHARISTPTDGELPA</sequence>
<dbReference type="Gene3D" id="1.10.10.10">
    <property type="entry name" value="Winged helix-like DNA-binding domain superfamily/Winged helix DNA-binding domain"/>
    <property type="match status" value="1"/>
</dbReference>
<reference evidence="5" key="1">
    <citation type="submission" date="2024-06" db="EMBL/GenBank/DDBJ databases">
        <title>Complete genome sequence of the cellulolytic actinobacterium, Cellulosimicrobium ES-005.</title>
        <authorList>
            <person name="Matthews C.T."/>
            <person name="Underwood K.D."/>
            <person name="Ghanchi K.M."/>
            <person name="Fields S.D."/>
            <person name="Gardner S.G."/>
        </authorList>
    </citation>
    <scope>NUCLEOTIDE SEQUENCE</scope>
    <source>
        <strain evidence="5">ES-005</strain>
    </source>
</reference>
<keyword evidence="3" id="KW-0804">Transcription</keyword>
<dbReference type="PANTHER" id="PTHR43537:SF45">
    <property type="entry name" value="GNTR FAMILY REGULATORY PROTEIN"/>
    <property type="match status" value="1"/>
</dbReference>
<dbReference type="SUPFAM" id="SSF46785">
    <property type="entry name" value="Winged helix' DNA-binding domain"/>
    <property type="match status" value="1"/>
</dbReference>
<dbReference type="SMART" id="SM00895">
    <property type="entry name" value="FCD"/>
    <property type="match status" value="1"/>
</dbReference>
<keyword evidence="2" id="KW-0238">DNA-binding</keyword>
<dbReference type="PANTHER" id="PTHR43537">
    <property type="entry name" value="TRANSCRIPTIONAL REGULATOR, GNTR FAMILY"/>
    <property type="match status" value="1"/>
</dbReference>
<accession>A0AAU8G1C1</accession>
<dbReference type="AlphaFoldDB" id="A0AAU8G1C1"/>
<dbReference type="Pfam" id="PF07729">
    <property type="entry name" value="FCD"/>
    <property type="match status" value="1"/>
</dbReference>
<evidence type="ECO:0000313" key="5">
    <source>
        <dbReference type="EMBL" id="XCH30166.1"/>
    </source>
</evidence>
<proteinExistence type="predicted"/>
<evidence type="ECO:0000256" key="1">
    <source>
        <dbReference type="ARBA" id="ARBA00023015"/>
    </source>
</evidence>
<gene>
    <name evidence="5" type="ORF">ABRQ22_00270</name>
</gene>
<name>A0AAU8G1C1_9MICO</name>
<organism evidence="5">
    <name type="scientific">Cellulosimicrobium sp. ES-005</name>
    <dbReference type="NCBI Taxonomy" id="3163031"/>
    <lineage>
        <taxon>Bacteria</taxon>
        <taxon>Bacillati</taxon>
        <taxon>Actinomycetota</taxon>
        <taxon>Actinomycetes</taxon>
        <taxon>Micrococcales</taxon>
        <taxon>Promicromonosporaceae</taxon>
        <taxon>Cellulosimicrobium</taxon>
    </lineage>
</organism>
<dbReference type="InterPro" id="IPR011711">
    <property type="entry name" value="GntR_C"/>
</dbReference>
<evidence type="ECO:0000256" key="3">
    <source>
        <dbReference type="ARBA" id="ARBA00023163"/>
    </source>
</evidence>
<dbReference type="GO" id="GO:0003677">
    <property type="term" value="F:DNA binding"/>
    <property type="evidence" value="ECO:0007669"/>
    <property type="project" value="UniProtKB-KW"/>
</dbReference>
<keyword evidence="1" id="KW-0805">Transcription regulation</keyword>
<evidence type="ECO:0000259" key="4">
    <source>
        <dbReference type="PROSITE" id="PS50949"/>
    </source>
</evidence>
<dbReference type="InterPro" id="IPR036388">
    <property type="entry name" value="WH-like_DNA-bd_sf"/>
</dbReference>
<dbReference type="Gene3D" id="1.20.120.530">
    <property type="entry name" value="GntR ligand-binding domain-like"/>
    <property type="match status" value="1"/>
</dbReference>
<dbReference type="PROSITE" id="PS50949">
    <property type="entry name" value="HTH_GNTR"/>
    <property type="match status" value="1"/>
</dbReference>
<dbReference type="InterPro" id="IPR008920">
    <property type="entry name" value="TF_FadR/GntR_C"/>
</dbReference>
<dbReference type="EMBL" id="CP159290">
    <property type="protein sequence ID" value="XCH30166.1"/>
    <property type="molecule type" value="Genomic_DNA"/>
</dbReference>
<dbReference type="GO" id="GO:0003700">
    <property type="term" value="F:DNA-binding transcription factor activity"/>
    <property type="evidence" value="ECO:0007669"/>
    <property type="project" value="InterPro"/>
</dbReference>
<feature type="domain" description="HTH gntR-type" evidence="4">
    <location>
        <begin position="12"/>
        <end position="83"/>
    </location>
</feature>
<protein>
    <submittedName>
        <fullName evidence="5">GntR family transcriptional regulator</fullName>
    </submittedName>
</protein>
<dbReference type="CDD" id="cd07377">
    <property type="entry name" value="WHTH_GntR"/>
    <property type="match status" value="1"/>
</dbReference>
<dbReference type="InterPro" id="IPR036390">
    <property type="entry name" value="WH_DNA-bd_sf"/>
</dbReference>
<dbReference type="SMART" id="SM00345">
    <property type="entry name" value="HTH_GNTR"/>
    <property type="match status" value="1"/>
</dbReference>
<dbReference type="PRINTS" id="PR00035">
    <property type="entry name" value="HTHGNTR"/>
</dbReference>
<dbReference type="InterPro" id="IPR000524">
    <property type="entry name" value="Tscrpt_reg_HTH_GntR"/>
</dbReference>
<dbReference type="RefSeq" id="WP_253054505.1">
    <property type="nucleotide sequence ID" value="NZ_CP159290.1"/>
</dbReference>